<dbReference type="PROSITE" id="PS51257">
    <property type="entry name" value="PROKAR_LIPOPROTEIN"/>
    <property type="match status" value="1"/>
</dbReference>
<evidence type="ECO:0008006" key="4">
    <source>
        <dbReference type="Google" id="ProtNLM"/>
    </source>
</evidence>
<name>A0A502L273_9GAMM</name>
<dbReference type="OrthoDB" id="6228874at2"/>
<protein>
    <recommendedName>
        <fullName evidence="4">Lipoprotein</fullName>
    </recommendedName>
</protein>
<evidence type="ECO:0000256" key="1">
    <source>
        <dbReference type="SAM" id="MobiDB-lite"/>
    </source>
</evidence>
<dbReference type="RefSeq" id="WP_140602781.1">
    <property type="nucleotide sequence ID" value="NZ_SAWY01000016.1"/>
</dbReference>
<dbReference type="Proteomes" id="UP000315303">
    <property type="component" value="Unassembled WGS sequence"/>
</dbReference>
<dbReference type="AlphaFoldDB" id="A0A502L273"/>
<feature type="region of interest" description="Disordered" evidence="1">
    <location>
        <begin position="64"/>
        <end position="83"/>
    </location>
</feature>
<comment type="caution">
    <text evidence="2">The sequence shown here is derived from an EMBL/GenBank/DDBJ whole genome shotgun (WGS) entry which is preliminary data.</text>
</comment>
<dbReference type="EMBL" id="SAWY01000016">
    <property type="protein sequence ID" value="TPH16093.1"/>
    <property type="molecule type" value="Genomic_DNA"/>
</dbReference>
<evidence type="ECO:0000313" key="2">
    <source>
        <dbReference type="EMBL" id="TPH16093.1"/>
    </source>
</evidence>
<keyword evidence="3" id="KW-1185">Reference proteome</keyword>
<feature type="compositionally biased region" description="Basic and acidic residues" evidence="1">
    <location>
        <begin position="64"/>
        <end position="80"/>
    </location>
</feature>
<evidence type="ECO:0000313" key="3">
    <source>
        <dbReference type="Proteomes" id="UP000315303"/>
    </source>
</evidence>
<gene>
    <name evidence="2" type="ORF">EPA86_07315</name>
</gene>
<organism evidence="2 3">
    <name type="scientific">Litorilituus lipolyticus</name>
    <dbReference type="NCBI Taxonomy" id="2491017"/>
    <lineage>
        <taxon>Bacteria</taxon>
        <taxon>Pseudomonadati</taxon>
        <taxon>Pseudomonadota</taxon>
        <taxon>Gammaproteobacteria</taxon>
        <taxon>Alteromonadales</taxon>
        <taxon>Colwelliaceae</taxon>
        <taxon>Litorilituus</taxon>
    </lineage>
</organism>
<proteinExistence type="predicted"/>
<reference evidence="2 3" key="1">
    <citation type="submission" date="2019-01" db="EMBL/GenBank/DDBJ databases">
        <title>Litorilituus lipolytica sp. nov., isolated from intertidal sand of the Yellow Sea in China.</title>
        <authorList>
            <person name="Liu A."/>
        </authorList>
    </citation>
    <scope>NUCLEOTIDE SEQUENCE [LARGE SCALE GENOMIC DNA]</scope>
    <source>
        <strain evidence="2 3">RZ04</strain>
    </source>
</reference>
<sequence>MIRGMLFCFTLAVLIGCAKPVSSSCMESQRYKVPENNYPPDNSKCDAQDAAVYVIAATIKTMQEQEKEKKEAPSSKEPVKCSDMIGNARKDCLRKEKELNDPLDEF</sequence>
<accession>A0A502L273</accession>